<keyword evidence="2" id="KW-1185">Reference proteome</keyword>
<sequence>MTRIRPSASLTFGAPASVAKGFAALPPAMQREGLLLMAERATAPALMVQASGLRPLEVSQLLRFPPKPFERREAEPIAGFADYDEVEELDQLPVRERLALSPAPEEQLKLMARDICPIEGVIPSVAVILDRAAVRHGYHGCELTDRAFRSTTMSARVDAYRLLLMLRDEMTISEIARLFGMGRNAIVCALKRVGWEAK</sequence>
<accession>A0ABS5RVF3</accession>
<evidence type="ECO:0008006" key="3">
    <source>
        <dbReference type="Google" id="ProtNLM"/>
    </source>
</evidence>
<proteinExistence type="predicted"/>
<evidence type="ECO:0000313" key="2">
    <source>
        <dbReference type="Proteomes" id="UP001297272"/>
    </source>
</evidence>
<comment type="caution">
    <text evidence="1">The sequence shown here is derived from an EMBL/GenBank/DDBJ whole genome shotgun (WGS) entry which is preliminary data.</text>
</comment>
<reference evidence="1 2" key="1">
    <citation type="submission" date="2021-03" db="EMBL/GenBank/DDBJ databases">
        <title>Tianweitania aestuarii sp. nov., isolated from a tidal flat.</title>
        <authorList>
            <person name="Park S."/>
            <person name="Yoon J.-H."/>
        </authorList>
    </citation>
    <scope>NUCLEOTIDE SEQUENCE [LARGE SCALE GENOMIC DNA]</scope>
    <source>
        <strain evidence="1 2">BSSL-BM11</strain>
    </source>
</reference>
<organism evidence="1 2">
    <name type="scientific">Tianweitania aestuarii</name>
    <dbReference type="NCBI Taxonomy" id="2814886"/>
    <lineage>
        <taxon>Bacteria</taxon>
        <taxon>Pseudomonadati</taxon>
        <taxon>Pseudomonadota</taxon>
        <taxon>Alphaproteobacteria</taxon>
        <taxon>Hyphomicrobiales</taxon>
        <taxon>Phyllobacteriaceae</taxon>
        <taxon>Tianweitania</taxon>
    </lineage>
</organism>
<evidence type="ECO:0000313" key="1">
    <source>
        <dbReference type="EMBL" id="MBS9720194.1"/>
    </source>
</evidence>
<dbReference type="EMBL" id="JAFMNX010000001">
    <property type="protein sequence ID" value="MBS9720194.1"/>
    <property type="molecule type" value="Genomic_DNA"/>
</dbReference>
<name>A0ABS5RVF3_9HYPH</name>
<protein>
    <recommendedName>
        <fullName evidence="3">Helix-turn-helix domain-containing protein</fullName>
    </recommendedName>
</protein>
<gene>
    <name evidence="1" type="ORF">JYU29_05770</name>
</gene>
<dbReference type="Proteomes" id="UP001297272">
    <property type="component" value="Unassembled WGS sequence"/>
</dbReference>
<dbReference type="RefSeq" id="WP_213983748.1">
    <property type="nucleotide sequence ID" value="NZ_JAFMNX010000001.1"/>
</dbReference>